<comment type="function">
    <text evidence="9">Site-specific tyrosine recombinase, which acts by catalyzing the cutting and rejoining of the recombining DNA molecules. The XerC-XerD complex is essential to convert dimers of the bacterial chromosome into monomers to permit their segregation at cell division. It also contributes to the segregational stability of plasmids.</text>
</comment>
<keyword evidence="13" id="KW-1185">Reference proteome</keyword>
<dbReference type="Pfam" id="PF02899">
    <property type="entry name" value="Phage_int_SAM_1"/>
    <property type="match status" value="1"/>
</dbReference>
<dbReference type="InterPro" id="IPR002104">
    <property type="entry name" value="Integrase_catalytic"/>
</dbReference>
<evidence type="ECO:0000256" key="3">
    <source>
        <dbReference type="ARBA" id="ARBA00022618"/>
    </source>
</evidence>
<dbReference type="EMBL" id="JACIJE010000008">
    <property type="protein sequence ID" value="MBB5690749.1"/>
    <property type="molecule type" value="Genomic_DNA"/>
</dbReference>
<dbReference type="GO" id="GO:0051301">
    <property type="term" value="P:cell division"/>
    <property type="evidence" value="ECO:0007669"/>
    <property type="project" value="UniProtKB-KW"/>
</dbReference>
<dbReference type="GO" id="GO:0005737">
    <property type="term" value="C:cytoplasm"/>
    <property type="evidence" value="ECO:0007669"/>
    <property type="project" value="UniProtKB-SubCell"/>
</dbReference>
<comment type="caution">
    <text evidence="12">The sequence shown here is derived from an EMBL/GenBank/DDBJ whole genome shotgun (WGS) entry which is preliminary data.</text>
</comment>
<organism evidence="12 13">
    <name type="scientific">Neoroseomonas alkaliterrae</name>
    <dbReference type="NCBI Taxonomy" id="1452450"/>
    <lineage>
        <taxon>Bacteria</taxon>
        <taxon>Pseudomonadati</taxon>
        <taxon>Pseudomonadota</taxon>
        <taxon>Alphaproteobacteria</taxon>
        <taxon>Acetobacterales</taxon>
        <taxon>Acetobacteraceae</taxon>
        <taxon>Neoroseomonas</taxon>
    </lineage>
</organism>
<comment type="similarity">
    <text evidence="9">Belongs to the 'phage' integrase family. XerC subfamily.</text>
</comment>
<feature type="active site" evidence="9">
    <location>
        <position position="172"/>
    </location>
</feature>
<evidence type="ECO:0000256" key="5">
    <source>
        <dbReference type="ARBA" id="ARBA00022908"/>
    </source>
</evidence>
<keyword evidence="7 9" id="KW-0233">DNA recombination</keyword>
<dbReference type="InterPro" id="IPR010998">
    <property type="entry name" value="Integrase_recombinase_N"/>
</dbReference>
<evidence type="ECO:0000259" key="11">
    <source>
        <dbReference type="PROSITE" id="PS51900"/>
    </source>
</evidence>
<reference evidence="12 13" key="1">
    <citation type="submission" date="2020-08" db="EMBL/GenBank/DDBJ databases">
        <title>Genomic Encyclopedia of Type Strains, Phase IV (KMG-IV): sequencing the most valuable type-strain genomes for metagenomic binning, comparative biology and taxonomic classification.</title>
        <authorList>
            <person name="Goeker M."/>
        </authorList>
    </citation>
    <scope>NUCLEOTIDE SEQUENCE [LARGE SCALE GENOMIC DNA]</scope>
    <source>
        <strain evidence="12 13">DSM 25895</strain>
    </source>
</reference>
<dbReference type="InterPro" id="IPR050090">
    <property type="entry name" value="Tyrosine_recombinase_XerCD"/>
</dbReference>
<dbReference type="PANTHER" id="PTHR30349:SF90">
    <property type="entry name" value="TYROSINE RECOMBINASE XERD"/>
    <property type="match status" value="1"/>
</dbReference>
<feature type="domain" description="Tyr recombinase" evidence="10">
    <location>
        <begin position="107"/>
        <end position="292"/>
    </location>
</feature>
<dbReference type="NCBIfam" id="NF001399">
    <property type="entry name" value="PRK00283.1"/>
    <property type="match status" value="1"/>
</dbReference>
<dbReference type="AlphaFoldDB" id="A0A840XVT7"/>
<evidence type="ECO:0000256" key="6">
    <source>
        <dbReference type="ARBA" id="ARBA00023125"/>
    </source>
</evidence>
<protein>
    <recommendedName>
        <fullName evidence="9">Tyrosine recombinase XerC</fullName>
    </recommendedName>
</protein>
<keyword evidence="4 9" id="KW-0159">Chromosome partition</keyword>
<proteinExistence type="inferred from homology"/>
<dbReference type="HAMAP" id="MF_01808">
    <property type="entry name" value="Recomb_XerC_XerD"/>
    <property type="match status" value="1"/>
</dbReference>
<dbReference type="InterPro" id="IPR044068">
    <property type="entry name" value="CB"/>
</dbReference>
<dbReference type="GO" id="GO:0007059">
    <property type="term" value="P:chromosome segregation"/>
    <property type="evidence" value="ECO:0007669"/>
    <property type="project" value="UniProtKB-UniRule"/>
</dbReference>
<feature type="active site" description="O-(3'-phospho-DNA)-tyrosine intermediate" evidence="9">
    <location>
        <position position="279"/>
    </location>
</feature>
<dbReference type="SUPFAM" id="SSF56349">
    <property type="entry name" value="DNA breaking-rejoining enzymes"/>
    <property type="match status" value="1"/>
</dbReference>
<dbReference type="InterPro" id="IPR011010">
    <property type="entry name" value="DNA_brk_join_enz"/>
</dbReference>
<evidence type="ECO:0000313" key="13">
    <source>
        <dbReference type="Proteomes" id="UP000562254"/>
    </source>
</evidence>
<dbReference type="PANTHER" id="PTHR30349">
    <property type="entry name" value="PHAGE INTEGRASE-RELATED"/>
    <property type="match status" value="1"/>
</dbReference>
<dbReference type="Proteomes" id="UP000562254">
    <property type="component" value="Unassembled WGS sequence"/>
</dbReference>
<keyword evidence="3 9" id="KW-0132">Cell division</keyword>
<keyword evidence="2 9" id="KW-0963">Cytoplasm</keyword>
<dbReference type="InterPro" id="IPR004107">
    <property type="entry name" value="Integrase_SAM-like_N"/>
</dbReference>
<evidence type="ECO:0000256" key="4">
    <source>
        <dbReference type="ARBA" id="ARBA00022829"/>
    </source>
</evidence>
<dbReference type="GO" id="GO:0003677">
    <property type="term" value="F:DNA binding"/>
    <property type="evidence" value="ECO:0007669"/>
    <property type="project" value="UniProtKB-UniRule"/>
</dbReference>
<dbReference type="InterPro" id="IPR023009">
    <property type="entry name" value="Tyrosine_recombinase_XerC/XerD"/>
</dbReference>
<dbReference type="Pfam" id="PF00589">
    <property type="entry name" value="Phage_integrase"/>
    <property type="match status" value="1"/>
</dbReference>
<keyword evidence="8 9" id="KW-0131">Cell cycle</keyword>
<comment type="subcellular location">
    <subcellularLocation>
        <location evidence="1 9">Cytoplasm</location>
    </subcellularLocation>
</comment>
<evidence type="ECO:0000256" key="1">
    <source>
        <dbReference type="ARBA" id="ARBA00004496"/>
    </source>
</evidence>
<keyword evidence="5 9" id="KW-0229">DNA integration</keyword>
<feature type="active site" evidence="9">
    <location>
        <position position="247"/>
    </location>
</feature>
<gene>
    <name evidence="9" type="primary">xerC</name>
    <name evidence="12" type="ORF">FHS88_002889</name>
</gene>
<dbReference type="GO" id="GO:0006313">
    <property type="term" value="P:DNA transposition"/>
    <property type="evidence" value="ECO:0007669"/>
    <property type="project" value="UniProtKB-UniRule"/>
</dbReference>
<dbReference type="Gene3D" id="1.10.150.130">
    <property type="match status" value="1"/>
</dbReference>
<sequence length="316" mass="33210">MSGAHQVESFLEMLAAERGSARNTLLAYRADLEDFAGFCARHGRAVTAADADLLRAWLRGLAASGLSARTQARRLSAIRQFHRFLAREGIRADDPTELLDSPRLPASLPKALTEAEVEALIAAAAGLPGGRGATAAAAVELLYCSGLRASELVSLPAGALRAEEGLVAVRGKGGKERLVPVSARARDLALAARKEAAARAGPRGQRWLFPSRAAAGHMPRQSLALLLKEAAVAAGLDPARVSPHVLRHSFASHLLARGADLRSLQVLLGHADIATTQIYTKVLEGRLKALVEAHHPLARPKADAGRRGVAPAADLG</sequence>
<dbReference type="Gene3D" id="1.10.443.10">
    <property type="entry name" value="Intergrase catalytic core"/>
    <property type="match status" value="1"/>
</dbReference>
<feature type="domain" description="Core-binding (CB)" evidence="11">
    <location>
        <begin position="1"/>
        <end position="86"/>
    </location>
</feature>
<dbReference type="InterPro" id="IPR013762">
    <property type="entry name" value="Integrase-like_cat_sf"/>
</dbReference>
<comment type="subunit">
    <text evidence="9">Forms a cyclic heterotetrameric complex composed of two molecules of XerC and two molecules of XerD.</text>
</comment>
<accession>A0A840XVT7</accession>
<feature type="active site" evidence="9">
    <location>
        <position position="244"/>
    </location>
</feature>
<dbReference type="RefSeq" id="WP_184485927.1">
    <property type="nucleotide sequence ID" value="NZ_JAAEDJ010000200.1"/>
</dbReference>
<evidence type="ECO:0000313" key="12">
    <source>
        <dbReference type="EMBL" id="MBB5690749.1"/>
    </source>
</evidence>
<dbReference type="GO" id="GO:0009037">
    <property type="term" value="F:tyrosine-based site-specific recombinase activity"/>
    <property type="evidence" value="ECO:0007669"/>
    <property type="project" value="UniProtKB-UniRule"/>
</dbReference>
<evidence type="ECO:0000256" key="8">
    <source>
        <dbReference type="ARBA" id="ARBA00023306"/>
    </source>
</evidence>
<evidence type="ECO:0000256" key="9">
    <source>
        <dbReference type="HAMAP-Rule" id="MF_01808"/>
    </source>
</evidence>
<name>A0A840XVT7_9PROT</name>
<evidence type="ECO:0000256" key="2">
    <source>
        <dbReference type="ARBA" id="ARBA00022490"/>
    </source>
</evidence>
<feature type="active site" evidence="9">
    <location>
        <position position="270"/>
    </location>
</feature>
<feature type="active site" evidence="9">
    <location>
        <position position="148"/>
    </location>
</feature>
<evidence type="ECO:0000259" key="10">
    <source>
        <dbReference type="PROSITE" id="PS51898"/>
    </source>
</evidence>
<keyword evidence="6 9" id="KW-0238">DNA-binding</keyword>
<evidence type="ECO:0000256" key="7">
    <source>
        <dbReference type="ARBA" id="ARBA00023172"/>
    </source>
</evidence>
<dbReference type="PROSITE" id="PS51900">
    <property type="entry name" value="CB"/>
    <property type="match status" value="1"/>
</dbReference>
<dbReference type="PROSITE" id="PS51898">
    <property type="entry name" value="TYR_RECOMBINASE"/>
    <property type="match status" value="1"/>
</dbReference>